<dbReference type="InterPro" id="IPR000425">
    <property type="entry name" value="MIP"/>
</dbReference>
<dbReference type="EMBL" id="VIBQ01000100">
    <property type="protein sequence ID" value="KAB8760609.1"/>
    <property type="molecule type" value="Genomic_DNA"/>
</dbReference>
<evidence type="ECO:0000256" key="5">
    <source>
        <dbReference type="ARBA" id="ARBA00022737"/>
    </source>
</evidence>
<keyword evidence="5" id="KW-0677">Repeat</keyword>
<keyword evidence="7 9" id="KW-0472">Membrane</keyword>
<feature type="transmembrane region" description="Helical" evidence="9">
    <location>
        <begin position="479"/>
        <end position="500"/>
    </location>
</feature>
<evidence type="ECO:0000256" key="4">
    <source>
        <dbReference type="ARBA" id="ARBA00022692"/>
    </source>
</evidence>
<feature type="transmembrane region" description="Helical" evidence="9">
    <location>
        <begin position="634"/>
        <end position="659"/>
    </location>
</feature>
<evidence type="ECO:0000313" key="10">
    <source>
        <dbReference type="EMBL" id="KAB8760609.1"/>
    </source>
</evidence>
<dbReference type="OrthoDB" id="2322999at2759"/>
<dbReference type="InterPro" id="IPR034294">
    <property type="entry name" value="Aquaporin_transptr"/>
</dbReference>
<dbReference type="Gene3D" id="1.20.1080.10">
    <property type="entry name" value="Glycerol uptake facilitator protein"/>
    <property type="match status" value="1"/>
</dbReference>
<dbReference type="AlphaFoldDB" id="A0A5N6L4G5"/>
<dbReference type="PANTHER" id="PTHR19139:SF199">
    <property type="entry name" value="MIP17260P"/>
    <property type="match status" value="1"/>
</dbReference>
<proteinExistence type="inferred from homology"/>
<dbReference type="GO" id="GO:0015250">
    <property type="term" value="F:water channel activity"/>
    <property type="evidence" value="ECO:0007669"/>
    <property type="project" value="TreeGrafter"/>
</dbReference>
<feature type="transmembrane region" description="Helical" evidence="9">
    <location>
        <begin position="546"/>
        <end position="564"/>
    </location>
</feature>
<dbReference type="Pfam" id="PF00230">
    <property type="entry name" value="MIP"/>
    <property type="match status" value="1"/>
</dbReference>
<comment type="similarity">
    <text evidence="2">Belongs to the MIP/aquaporin (TC 1.A.8) family.</text>
</comment>
<evidence type="ECO:0000256" key="2">
    <source>
        <dbReference type="ARBA" id="ARBA00006175"/>
    </source>
</evidence>
<feature type="region of interest" description="Disordered" evidence="8">
    <location>
        <begin position="708"/>
        <end position="748"/>
    </location>
</feature>
<gene>
    <name evidence="10" type="ORF">FH972_026601</name>
</gene>
<comment type="subcellular location">
    <subcellularLocation>
        <location evidence="1">Membrane</location>
        <topology evidence="1">Multi-pass membrane protein</topology>
    </subcellularLocation>
</comment>
<evidence type="ECO:0000256" key="3">
    <source>
        <dbReference type="ARBA" id="ARBA00022448"/>
    </source>
</evidence>
<feature type="transmembrane region" description="Helical" evidence="9">
    <location>
        <begin position="679"/>
        <end position="699"/>
    </location>
</feature>
<comment type="caution">
    <text evidence="10">The sequence shown here is derived from an EMBL/GenBank/DDBJ whole genome shotgun (WGS) entry which is preliminary data.</text>
</comment>
<dbReference type="FunFam" id="1.20.1080.10:FF:000014">
    <property type="entry name" value="Aquaporin 1"/>
    <property type="match status" value="1"/>
</dbReference>
<dbReference type="GO" id="GO:0005886">
    <property type="term" value="C:plasma membrane"/>
    <property type="evidence" value="ECO:0007669"/>
    <property type="project" value="TreeGrafter"/>
</dbReference>
<evidence type="ECO:0000256" key="6">
    <source>
        <dbReference type="ARBA" id="ARBA00022989"/>
    </source>
</evidence>
<evidence type="ECO:0000313" key="11">
    <source>
        <dbReference type="Proteomes" id="UP000327013"/>
    </source>
</evidence>
<reference evidence="10 11" key="1">
    <citation type="submission" date="2019-06" db="EMBL/GenBank/DDBJ databases">
        <title>A chromosomal-level reference genome of Carpinus fangiana (Coryloideae, Betulaceae).</title>
        <authorList>
            <person name="Yang X."/>
            <person name="Wang Z."/>
            <person name="Zhang L."/>
            <person name="Hao G."/>
            <person name="Liu J."/>
            <person name="Yang Y."/>
        </authorList>
    </citation>
    <scope>NUCLEOTIDE SEQUENCE [LARGE SCALE GENOMIC DNA]</scope>
    <source>
        <strain evidence="10">Cfa_2016G</strain>
        <tissue evidence="10">Leaf</tissue>
    </source>
</reference>
<name>A0A5N6L4G5_9ROSI</name>
<sequence>MSDLATLYNSLRPVEDVTAQLKANPGVLDDLAKLLVSNNLHKDYDIRLVHKHFDIDEDERVVSFDGDNCKVSTPFNSQGTLPADVVEEHSINIGEGQVFASDFLVNEIGMIPYEFGYSPKAPRQVPLGDNFVRDWTATLRARGMDGVLGLALQDGVAIGGYEESDPDARWSKVSYEDAPPGDGTIGYLTTSWRINNPEGGLIELKQCSYCSSLGKHGKTTACTKRYFHSIISTRRSKLQSVRTCSQGVSSSSFASAWVGKVNEVEQSNTRNDRNFIEIMPSLCHVRTRLRTNNFWRIIRIVELGPTNLSHETYTEEFEVDLRAATMVLDATSKGHSGHRRYWTASILGSSCRKHKRRREALIRHVCRGVAFTADCAPGRNADPSSQLSTPPRLPLMHRTFSCRLIRGPGAYFIQAAAGHNIPAAIIFKASMNIDKPSENSVVPGTNHKPVGRARHGVHNIHVHQIHILSKLPNWIKGHLVAFIGEFVGTFMFLFLAFSSTQVANYTTAGASLSTAPNTSNLLFVALAFGFSLAVNAWVFFRITGGLFNPAVTLGMCLIGSLPWARGGVVMLAQLTGATASAGIVSALFPGEMAVGTTLGGGATPVEGLFIEMFLTAELVFAIFMMAADKNEATFIAPIGIGLALFVSELPGIFFTGGSLNPARSFGPAAVNHDFPHYHWIYWVGPFLGTLVATAFYKLVKGLEHENKAEAEAGQQKREGRAKRDEGHDLEAGSRRDEHYTHAPAAPVA</sequence>
<evidence type="ECO:0000256" key="7">
    <source>
        <dbReference type="ARBA" id="ARBA00023136"/>
    </source>
</evidence>
<keyword evidence="11" id="KW-1185">Reference proteome</keyword>
<protein>
    <submittedName>
        <fullName evidence="10">Uncharacterized protein</fullName>
    </submittedName>
</protein>
<evidence type="ECO:0000256" key="1">
    <source>
        <dbReference type="ARBA" id="ARBA00004141"/>
    </source>
</evidence>
<dbReference type="InterPro" id="IPR023271">
    <property type="entry name" value="Aquaporin-like"/>
</dbReference>
<feature type="transmembrane region" description="Helical" evidence="9">
    <location>
        <begin position="521"/>
        <end position="540"/>
    </location>
</feature>
<keyword evidence="6 9" id="KW-1133">Transmembrane helix</keyword>
<feature type="compositionally biased region" description="Basic and acidic residues" evidence="8">
    <location>
        <begin position="708"/>
        <end position="740"/>
    </location>
</feature>
<accession>A0A5N6L4G5</accession>
<dbReference type="PANTHER" id="PTHR19139">
    <property type="entry name" value="AQUAPORIN TRANSPORTER"/>
    <property type="match status" value="1"/>
</dbReference>
<feature type="transmembrane region" description="Helical" evidence="9">
    <location>
        <begin position="608"/>
        <end position="627"/>
    </location>
</feature>
<keyword evidence="3" id="KW-0813">Transport</keyword>
<dbReference type="PRINTS" id="PR00783">
    <property type="entry name" value="MINTRINSICP"/>
</dbReference>
<dbReference type="SUPFAM" id="SSF81338">
    <property type="entry name" value="Aquaporin-like"/>
    <property type="match status" value="1"/>
</dbReference>
<evidence type="ECO:0000256" key="8">
    <source>
        <dbReference type="SAM" id="MobiDB-lite"/>
    </source>
</evidence>
<feature type="transmembrane region" description="Helical" evidence="9">
    <location>
        <begin position="571"/>
        <end position="588"/>
    </location>
</feature>
<keyword evidence="4 9" id="KW-0812">Transmembrane</keyword>
<evidence type="ECO:0000256" key="9">
    <source>
        <dbReference type="SAM" id="Phobius"/>
    </source>
</evidence>
<dbReference type="CDD" id="cd00333">
    <property type="entry name" value="MIP"/>
    <property type="match status" value="1"/>
</dbReference>
<dbReference type="Proteomes" id="UP000327013">
    <property type="component" value="Unassembled WGS sequence"/>
</dbReference>
<organism evidence="10 11">
    <name type="scientific">Carpinus fangiana</name>
    <dbReference type="NCBI Taxonomy" id="176857"/>
    <lineage>
        <taxon>Eukaryota</taxon>
        <taxon>Viridiplantae</taxon>
        <taxon>Streptophyta</taxon>
        <taxon>Embryophyta</taxon>
        <taxon>Tracheophyta</taxon>
        <taxon>Spermatophyta</taxon>
        <taxon>Magnoliopsida</taxon>
        <taxon>eudicotyledons</taxon>
        <taxon>Gunneridae</taxon>
        <taxon>Pentapetalae</taxon>
        <taxon>rosids</taxon>
        <taxon>fabids</taxon>
        <taxon>Fagales</taxon>
        <taxon>Betulaceae</taxon>
        <taxon>Carpinus</taxon>
    </lineage>
</organism>